<accession>A0A016V5Z5</accession>
<evidence type="ECO:0000313" key="3">
    <source>
        <dbReference type="Proteomes" id="UP000024635"/>
    </source>
</evidence>
<dbReference type="EMBL" id="JARK01001353">
    <property type="protein sequence ID" value="EYC22138.1"/>
    <property type="molecule type" value="Genomic_DNA"/>
</dbReference>
<proteinExistence type="predicted"/>
<protein>
    <recommendedName>
        <fullName evidence="1">Peptidase M13 C-terminal domain-containing protein</fullName>
    </recommendedName>
</protein>
<dbReference type="Pfam" id="PF01431">
    <property type="entry name" value="Peptidase_M13"/>
    <property type="match status" value="1"/>
</dbReference>
<name>A0A016V5Z5_9BILA</name>
<dbReference type="PANTHER" id="PTHR11733">
    <property type="entry name" value="ZINC METALLOPROTEASE FAMILY M13 NEPRILYSIN-RELATED"/>
    <property type="match status" value="1"/>
</dbReference>
<dbReference type="OrthoDB" id="5873741at2759"/>
<evidence type="ECO:0000313" key="2">
    <source>
        <dbReference type="EMBL" id="EYC22138.1"/>
    </source>
</evidence>
<reference evidence="3" key="1">
    <citation type="journal article" date="2015" name="Nat. Genet.">
        <title>The genome and transcriptome of the zoonotic hookworm Ancylostoma ceylanicum identify infection-specific gene families.</title>
        <authorList>
            <person name="Schwarz E.M."/>
            <person name="Hu Y."/>
            <person name="Antoshechkin I."/>
            <person name="Miller M.M."/>
            <person name="Sternberg P.W."/>
            <person name="Aroian R.V."/>
        </authorList>
    </citation>
    <scope>NUCLEOTIDE SEQUENCE</scope>
    <source>
        <strain evidence="3">HY135</strain>
    </source>
</reference>
<keyword evidence="3" id="KW-1185">Reference proteome</keyword>
<dbReference type="InterPro" id="IPR024079">
    <property type="entry name" value="MetalloPept_cat_dom_sf"/>
</dbReference>
<sequence length="239" mass="27049">MRMYWKRYYFDHVFEKELPHQPIPPVERAHALLIAPAERSKAIKMMKPTMVVTGPGGSRDKVGVHQGMVFSPLLFILCVDVITKNIQRPHLWGILNADGVKALNYGGIGAVIGHEITHGFDDQGSQFDSIGNLLEWWDTNTKKKFQERAQCIINQYGKTEVAGTALRINGKLTQGENIADNGGIKQAFRAYKNYLKRHGEERRIKGLEQFNNEQMFFLGYAAVCPVKLLSPSITCDYRP</sequence>
<dbReference type="InterPro" id="IPR018497">
    <property type="entry name" value="Peptidase_M13_C"/>
</dbReference>
<dbReference type="STRING" id="53326.A0A016V5Z5"/>
<dbReference type="PRINTS" id="PR00786">
    <property type="entry name" value="NEPRILYSIN"/>
</dbReference>
<gene>
    <name evidence="2" type="primary">Acey_s0017.g3173</name>
    <name evidence="2" type="ORF">Y032_0017g3173</name>
</gene>
<feature type="domain" description="Peptidase M13 C-terminal" evidence="1">
    <location>
        <begin position="100"/>
        <end position="223"/>
    </location>
</feature>
<organism evidence="2 3">
    <name type="scientific">Ancylostoma ceylanicum</name>
    <dbReference type="NCBI Taxonomy" id="53326"/>
    <lineage>
        <taxon>Eukaryota</taxon>
        <taxon>Metazoa</taxon>
        <taxon>Ecdysozoa</taxon>
        <taxon>Nematoda</taxon>
        <taxon>Chromadorea</taxon>
        <taxon>Rhabditida</taxon>
        <taxon>Rhabditina</taxon>
        <taxon>Rhabditomorpha</taxon>
        <taxon>Strongyloidea</taxon>
        <taxon>Ancylostomatidae</taxon>
        <taxon>Ancylostomatinae</taxon>
        <taxon>Ancylostoma</taxon>
    </lineage>
</organism>
<evidence type="ECO:0000259" key="1">
    <source>
        <dbReference type="Pfam" id="PF01431"/>
    </source>
</evidence>
<dbReference type="AlphaFoldDB" id="A0A016V5Z5"/>
<dbReference type="PROSITE" id="PS51885">
    <property type="entry name" value="NEPRILYSIN"/>
    <property type="match status" value="1"/>
</dbReference>
<dbReference type="Proteomes" id="UP000024635">
    <property type="component" value="Unassembled WGS sequence"/>
</dbReference>
<dbReference type="GO" id="GO:0004222">
    <property type="term" value="F:metalloendopeptidase activity"/>
    <property type="evidence" value="ECO:0007669"/>
    <property type="project" value="InterPro"/>
</dbReference>
<dbReference type="GO" id="GO:0016485">
    <property type="term" value="P:protein processing"/>
    <property type="evidence" value="ECO:0007669"/>
    <property type="project" value="TreeGrafter"/>
</dbReference>
<dbReference type="Gene3D" id="3.40.390.10">
    <property type="entry name" value="Collagenase (Catalytic Domain)"/>
    <property type="match status" value="1"/>
</dbReference>
<dbReference type="InterPro" id="IPR000718">
    <property type="entry name" value="Peptidase_M13"/>
</dbReference>
<dbReference type="GO" id="GO:0005886">
    <property type="term" value="C:plasma membrane"/>
    <property type="evidence" value="ECO:0007669"/>
    <property type="project" value="TreeGrafter"/>
</dbReference>
<dbReference type="SUPFAM" id="SSF55486">
    <property type="entry name" value="Metalloproteases ('zincins'), catalytic domain"/>
    <property type="match status" value="1"/>
</dbReference>
<comment type="caution">
    <text evidence="2">The sequence shown here is derived from an EMBL/GenBank/DDBJ whole genome shotgun (WGS) entry which is preliminary data.</text>
</comment>
<dbReference type="PANTHER" id="PTHR11733:SF237">
    <property type="entry name" value="NEPRILYSIN-LIKE 4"/>
    <property type="match status" value="1"/>
</dbReference>